<dbReference type="EMBL" id="JGZR01000003">
    <property type="protein sequence ID" value="KFJ04546.1"/>
    <property type="molecule type" value="Genomic_DNA"/>
</dbReference>
<name>A0A087E9U5_9BIFI</name>
<accession>A0A087E9U5</accession>
<dbReference type="InterPro" id="IPR032710">
    <property type="entry name" value="NTF2-like_dom_sf"/>
</dbReference>
<proteinExistence type="predicted"/>
<protein>
    <recommendedName>
        <fullName evidence="2">SnoaL-like domain-containing protein</fullName>
    </recommendedName>
</protein>
<feature type="region of interest" description="Disordered" evidence="1">
    <location>
        <begin position="39"/>
        <end position="59"/>
    </location>
</feature>
<reference evidence="3 4" key="1">
    <citation type="submission" date="2014-03" db="EMBL/GenBank/DDBJ databases">
        <title>Genomics of Bifidobacteria.</title>
        <authorList>
            <person name="Ventura M."/>
            <person name="Milani C."/>
            <person name="Lugli G.A."/>
        </authorList>
    </citation>
    <scope>NUCLEOTIDE SEQUENCE [LARGE SCALE GENOMIC DNA]</scope>
    <source>
        <strain evidence="3 4">LMG 11597</strain>
    </source>
</reference>
<keyword evidence="4" id="KW-1185">Reference proteome</keyword>
<dbReference type="OrthoDB" id="4203328at2"/>
<dbReference type="eggNOG" id="COG3631">
    <property type="taxonomic scope" value="Bacteria"/>
</dbReference>
<dbReference type="STRING" id="77635.BISU_0553"/>
<dbReference type="InterPro" id="IPR037401">
    <property type="entry name" value="SnoaL-like"/>
</dbReference>
<dbReference type="SUPFAM" id="SSF54427">
    <property type="entry name" value="NTF2-like"/>
    <property type="match status" value="1"/>
</dbReference>
<evidence type="ECO:0000259" key="2">
    <source>
        <dbReference type="Pfam" id="PF12680"/>
    </source>
</evidence>
<organism evidence="3 4">
    <name type="scientific">Bifidobacterium subtile</name>
    <dbReference type="NCBI Taxonomy" id="77635"/>
    <lineage>
        <taxon>Bacteria</taxon>
        <taxon>Bacillati</taxon>
        <taxon>Actinomycetota</taxon>
        <taxon>Actinomycetes</taxon>
        <taxon>Bifidobacteriales</taxon>
        <taxon>Bifidobacteriaceae</taxon>
        <taxon>Bifidobacterium</taxon>
    </lineage>
</organism>
<evidence type="ECO:0000313" key="3">
    <source>
        <dbReference type="EMBL" id="KFJ04546.1"/>
    </source>
</evidence>
<feature type="domain" description="SnoaL-like" evidence="2">
    <location>
        <begin position="75"/>
        <end position="179"/>
    </location>
</feature>
<evidence type="ECO:0000313" key="4">
    <source>
        <dbReference type="Proteomes" id="UP000029055"/>
    </source>
</evidence>
<sequence>MNSNSCDAGNGDGAENPTDEPHVAEVRLLTEVDVADDAGNAGGMHAADATDSKMPQDRAEASVPTMSWDALEQSVRRYFAMWETCDFSDLDKLFAQDCRYEECYGPVYRGLQQMHRWIGDMLAKQVVDSWDIHEMMHGLNPLGMPALSVTWTFSGREKEPYIFDGVSIIEFNDEGRMCRVREFEAQHSRVFPYGDK</sequence>
<comment type="caution">
    <text evidence="3">The sequence shown here is derived from an EMBL/GenBank/DDBJ whole genome shotgun (WGS) entry which is preliminary data.</text>
</comment>
<dbReference type="Gene3D" id="3.10.450.50">
    <property type="match status" value="1"/>
</dbReference>
<evidence type="ECO:0000256" key="1">
    <source>
        <dbReference type="SAM" id="MobiDB-lite"/>
    </source>
</evidence>
<feature type="region of interest" description="Disordered" evidence="1">
    <location>
        <begin position="1"/>
        <end position="23"/>
    </location>
</feature>
<dbReference type="AlphaFoldDB" id="A0A087E9U5"/>
<dbReference type="Pfam" id="PF12680">
    <property type="entry name" value="SnoaL_2"/>
    <property type="match status" value="1"/>
</dbReference>
<feature type="compositionally biased region" description="Basic and acidic residues" evidence="1">
    <location>
        <begin position="48"/>
        <end position="59"/>
    </location>
</feature>
<dbReference type="RefSeq" id="WP_024462842.1">
    <property type="nucleotide sequence ID" value="NZ_CP062939.1"/>
</dbReference>
<gene>
    <name evidence="3" type="ORF">BISU_0553</name>
</gene>
<dbReference type="Proteomes" id="UP000029055">
    <property type="component" value="Unassembled WGS sequence"/>
</dbReference>